<name>A0ABR0QAV7_GOSAR</name>
<dbReference type="EMBL" id="JARKNE010000004">
    <property type="protein sequence ID" value="KAK5836164.1"/>
    <property type="molecule type" value="Genomic_DNA"/>
</dbReference>
<evidence type="ECO:0000313" key="2">
    <source>
        <dbReference type="Proteomes" id="UP001358586"/>
    </source>
</evidence>
<gene>
    <name evidence="1" type="ORF">PVK06_011920</name>
</gene>
<accession>A0ABR0QAV7</accession>
<dbReference type="Proteomes" id="UP001358586">
    <property type="component" value="Chromosome 4"/>
</dbReference>
<sequence length="103" mass="12059">MDIIIDYLTDEKGEWTHQLDIEFPISFPHKEEFCMGALIYRSMIRCVCEKKIGLLFPHLVIALWKQEKVPIGTSCFGQHYILKLNKKEDDHPTNIMELSHQNG</sequence>
<comment type="caution">
    <text evidence="1">The sequence shown here is derived from an EMBL/GenBank/DDBJ whole genome shotgun (WGS) entry which is preliminary data.</text>
</comment>
<evidence type="ECO:0000313" key="1">
    <source>
        <dbReference type="EMBL" id="KAK5836164.1"/>
    </source>
</evidence>
<keyword evidence="2" id="KW-1185">Reference proteome</keyword>
<reference evidence="1 2" key="1">
    <citation type="submission" date="2023-03" db="EMBL/GenBank/DDBJ databases">
        <title>WGS of Gossypium arboreum.</title>
        <authorList>
            <person name="Yu D."/>
        </authorList>
    </citation>
    <scope>NUCLEOTIDE SEQUENCE [LARGE SCALE GENOMIC DNA]</scope>
    <source>
        <tissue evidence="1">Leaf</tissue>
    </source>
</reference>
<proteinExistence type="predicted"/>
<organism evidence="1 2">
    <name type="scientific">Gossypium arboreum</name>
    <name type="common">Tree cotton</name>
    <name type="synonym">Gossypium nanking</name>
    <dbReference type="NCBI Taxonomy" id="29729"/>
    <lineage>
        <taxon>Eukaryota</taxon>
        <taxon>Viridiplantae</taxon>
        <taxon>Streptophyta</taxon>
        <taxon>Embryophyta</taxon>
        <taxon>Tracheophyta</taxon>
        <taxon>Spermatophyta</taxon>
        <taxon>Magnoliopsida</taxon>
        <taxon>eudicotyledons</taxon>
        <taxon>Gunneridae</taxon>
        <taxon>Pentapetalae</taxon>
        <taxon>rosids</taxon>
        <taxon>malvids</taxon>
        <taxon>Malvales</taxon>
        <taxon>Malvaceae</taxon>
        <taxon>Malvoideae</taxon>
        <taxon>Gossypium</taxon>
    </lineage>
</organism>
<protein>
    <submittedName>
        <fullName evidence="1">Uncharacterized protein</fullName>
    </submittedName>
</protein>